<dbReference type="RefSeq" id="WP_171904399.1">
    <property type="nucleotide sequence ID" value="NZ_FMVW01000005.1"/>
</dbReference>
<dbReference type="Proteomes" id="UP000199347">
    <property type="component" value="Unassembled WGS sequence"/>
</dbReference>
<dbReference type="STRING" id="1120955.SAMN03080610_02430"/>
<gene>
    <name evidence="2" type="ORF">SAMN03080610_02430</name>
</gene>
<feature type="domain" description="N-acetyltransferase" evidence="1">
    <location>
        <begin position="58"/>
        <end position="208"/>
    </location>
</feature>
<dbReference type="InterPro" id="IPR016181">
    <property type="entry name" value="Acyl_CoA_acyltransferase"/>
</dbReference>
<dbReference type="PROSITE" id="PS51186">
    <property type="entry name" value="GNAT"/>
    <property type="match status" value="1"/>
</dbReference>
<reference evidence="2 3" key="1">
    <citation type="submission" date="2016-10" db="EMBL/GenBank/DDBJ databases">
        <authorList>
            <person name="de Groot N.N."/>
        </authorList>
    </citation>
    <scope>NUCLEOTIDE SEQUENCE [LARGE SCALE GENOMIC DNA]</scope>
    <source>
        <strain evidence="2 3">DSM 2698</strain>
    </source>
</reference>
<dbReference type="EMBL" id="FMVW01000005">
    <property type="protein sequence ID" value="SCZ39306.1"/>
    <property type="molecule type" value="Genomic_DNA"/>
</dbReference>
<name>A0A1G5NPJ3_AFIMA</name>
<evidence type="ECO:0000259" key="1">
    <source>
        <dbReference type="PROSITE" id="PS51186"/>
    </source>
</evidence>
<proteinExistence type="predicted"/>
<sequence length="208" mass="23481">MKSALVGAERVVLDFSRSDCHGMSMDFIEPKMSALPAYRRALEEGWQPDDRRADGATRQLKEIDENPAQFLARLNERSVPDRPVRLPDGSTRARLPSFHYWIWEEGFCGRISVRWQPGTSELPPHVLGHIGYSIVPWRRNQGLASAALLKLLPELPTLGLHHIDLVTDPTNAPSIRVIEKAGGELVERFHLPEGYEDAEALRFRIALT</sequence>
<organism evidence="2 3">
    <name type="scientific">Afifella marina DSM 2698</name>
    <dbReference type="NCBI Taxonomy" id="1120955"/>
    <lineage>
        <taxon>Bacteria</taxon>
        <taxon>Pseudomonadati</taxon>
        <taxon>Pseudomonadota</taxon>
        <taxon>Alphaproteobacteria</taxon>
        <taxon>Hyphomicrobiales</taxon>
        <taxon>Afifellaceae</taxon>
        <taxon>Afifella</taxon>
    </lineage>
</organism>
<keyword evidence="3" id="KW-1185">Reference proteome</keyword>
<accession>A0A1G5NPJ3</accession>
<dbReference type="Gene3D" id="3.40.630.30">
    <property type="match status" value="1"/>
</dbReference>
<dbReference type="InterPro" id="IPR000182">
    <property type="entry name" value="GNAT_dom"/>
</dbReference>
<dbReference type="AlphaFoldDB" id="A0A1G5NPJ3"/>
<dbReference type="Pfam" id="PF13302">
    <property type="entry name" value="Acetyltransf_3"/>
    <property type="match status" value="1"/>
</dbReference>
<evidence type="ECO:0000313" key="2">
    <source>
        <dbReference type="EMBL" id="SCZ39306.1"/>
    </source>
</evidence>
<protein>
    <submittedName>
        <fullName evidence="2">Predicted acetyltransferase</fullName>
    </submittedName>
</protein>
<dbReference type="SUPFAM" id="SSF55729">
    <property type="entry name" value="Acyl-CoA N-acyltransferases (Nat)"/>
    <property type="match status" value="1"/>
</dbReference>
<evidence type="ECO:0000313" key="3">
    <source>
        <dbReference type="Proteomes" id="UP000199347"/>
    </source>
</evidence>
<keyword evidence="2" id="KW-0808">Transferase</keyword>
<dbReference type="GO" id="GO:0016747">
    <property type="term" value="F:acyltransferase activity, transferring groups other than amino-acyl groups"/>
    <property type="evidence" value="ECO:0007669"/>
    <property type="project" value="InterPro"/>
</dbReference>